<accession>A0A1G9VJ73</accession>
<organism evidence="2 3">
    <name type="scientific">Kriegella aquimaris</name>
    <dbReference type="NCBI Taxonomy" id="192904"/>
    <lineage>
        <taxon>Bacteria</taxon>
        <taxon>Pseudomonadati</taxon>
        <taxon>Bacteroidota</taxon>
        <taxon>Flavobacteriia</taxon>
        <taxon>Flavobacteriales</taxon>
        <taxon>Flavobacteriaceae</taxon>
        <taxon>Kriegella</taxon>
    </lineage>
</organism>
<proteinExistence type="predicted"/>
<dbReference type="EMBL" id="FNGV01000013">
    <property type="protein sequence ID" value="SDM72091.1"/>
    <property type="molecule type" value="Genomic_DNA"/>
</dbReference>
<keyword evidence="1" id="KW-1133">Transmembrane helix</keyword>
<dbReference type="AlphaFoldDB" id="A0A1G9VJ73"/>
<dbReference type="OrthoDB" id="1449890at2"/>
<keyword evidence="3" id="KW-1185">Reference proteome</keyword>
<name>A0A1G9VJ73_9FLAO</name>
<dbReference type="RefSeq" id="WP_089893807.1">
    <property type="nucleotide sequence ID" value="NZ_FNGV01000013.1"/>
</dbReference>
<gene>
    <name evidence="2" type="ORF">SAMN04488514_113103</name>
</gene>
<keyword evidence="1" id="KW-0812">Transmembrane</keyword>
<evidence type="ECO:0000313" key="2">
    <source>
        <dbReference type="EMBL" id="SDM72091.1"/>
    </source>
</evidence>
<feature type="transmembrane region" description="Helical" evidence="1">
    <location>
        <begin position="85"/>
        <end position="106"/>
    </location>
</feature>
<reference evidence="2 3" key="1">
    <citation type="submission" date="2016-10" db="EMBL/GenBank/DDBJ databases">
        <authorList>
            <person name="de Groot N.N."/>
        </authorList>
    </citation>
    <scope>NUCLEOTIDE SEQUENCE [LARGE SCALE GENOMIC DNA]</scope>
    <source>
        <strain evidence="2 3">DSM 19886</strain>
    </source>
</reference>
<sequence>MAKLDEIMEVLTQEISGFNASMDKLTELSKKLNNVKVQADSSMIEAYLKDFLRLQQRKEDSSEKRTQEILTTVKKARLMPKLEGIVLYIFLCMNTIAFSYLGYYFIQFEDKKEAAFIMGKEAGMDTLRSYFNDHPIVYKDFVRWARKKDSVSNQK</sequence>
<dbReference type="STRING" id="192904.SAMN04488514_113103"/>
<dbReference type="InterPro" id="IPR046617">
    <property type="entry name" value="DUF6730"/>
</dbReference>
<dbReference type="Pfam" id="PF20503">
    <property type="entry name" value="DUF6730"/>
    <property type="match status" value="1"/>
</dbReference>
<protein>
    <submittedName>
        <fullName evidence="2">Uncharacterized protein</fullName>
    </submittedName>
</protein>
<keyword evidence="1" id="KW-0472">Membrane</keyword>
<evidence type="ECO:0000256" key="1">
    <source>
        <dbReference type="SAM" id="Phobius"/>
    </source>
</evidence>
<dbReference type="Proteomes" id="UP000199440">
    <property type="component" value="Unassembled WGS sequence"/>
</dbReference>
<evidence type="ECO:0000313" key="3">
    <source>
        <dbReference type="Proteomes" id="UP000199440"/>
    </source>
</evidence>